<comment type="caution">
    <text evidence="3">The sequence shown here is derived from an EMBL/GenBank/DDBJ whole genome shotgun (WGS) entry which is preliminary data.</text>
</comment>
<dbReference type="OrthoDB" id="8890589at2759"/>
<dbReference type="EMBL" id="CAJGYM010000105">
    <property type="protein sequence ID" value="CAD6197806.1"/>
    <property type="molecule type" value="Genomic_DNA"/>
</dbReference>
<dbReference type="Gene3D" id="1.20.58.390">
    <property type="entry name" value="Neurotransmitter-gated ion-channel transmembrane domain"/>
    <property type="match status" value="1"/>
</dbReference>
<dbReference type="AlphaFoldDB" id="A0A8S1HP86"/>
<evidence type="ECO:0000256" key="2">
    <source>
        <dbReference type="SAM" id="Phobius"/>
    </source>
</evidence>
<evidence type="ECO:0000313" key="4">
    <source>
        <dbReference type="Proteomes" id="UP000835052"/>
    </source>
</evidence>
<evidence type="ECO:0000256" key="1">
    <source>
        <dbReference type="SAM" id="MobiDB-lite"/>
    </source>
</evidence>
<dbReference type="SUPFAM" id="SSF90112">
    <property type="entry name" value="Neurotransmitter-gated ion-channel transmembrane pore"/>
    <property type="match status" value="1"/>
</dbReference>
<proteinExistence type="predicted"/>
<sequence length="170" mass="19592">MDEGEKSKERNHCFNLKWSNHSDPRTQKLETTPAADLPQPIKSLDDVRNRKRASSPIPSLCRSGQTLNEEDEDYPRYAQTSMKGSRAVSIGRNIRGVALRSRRRMTLARMNVSMKQSISGLGRKARKVIPSIRVRDVNLIDKYSRIVFPVCFVVFNLFYWGYYSMLTAYV</sequence>
<organism evidence="3 4">
    <name type="scientific">Caenorhabditis auriculariae</name>
    <dbReference type="NCBI Taxonomy" id="2777116"/>
    <lineage>
        <taxon>Eukaryota</taxon>
        <taxon>Metazoa</taxon>
        <taxon>Ecdysozoa</taxon>
        <taxon>Nematoda</taxon>
        <taxon>Chromadorea</taxon>
        <taxon>Rhabditida</taxon>
        <taxon>Rhabditina</taxon>
        <taxon>Rhabditomorpha</taxon>
        <taxon>Rhabditoidea</taxon>
        <taxon>Rhabditidae</taxon>
        <taxon>Peloderinae</taxon>
        <taxon>Caenorhabditis</taxon>
    </lineage>
</organism>
<dbReference type="GO" id="GO:0016020">
    <property type="term" value="C:membrane"/>
    <property type="evidence" value="ECO:0007669"/>
    <property type="project" value="InterPro"/>
</dbReference>
<feature type="region of interest" description="Disordered" evidence="1">
    <location>
        <begin position="1"/>
        <end position="65"/>
    </location>
</feature>
<evidence type="ECO:0000313" key="3">
    <source>
        <dbReference type="EMBL" id="CAD6197806.1"/>
    </source>
</evidence>
<accession>A0A8S1HP86</accession>
<evidence type="ECO:0008006" key="5">
    <source>
        <dbReference type="Google" id="ProtNLM"/>
    </source>
</evidence>
<protein>
    <recommendedName>
        <fullName evidence="5">Neurotransmitter-gated ion-channel transmembrane domain-containing protein</fullName>
    </recommendedName>
</protein>
<gene>
    <name evidence="3" type="ORF">CAUJ_LOCUS13713</name>
</gene>
<keyword evidence="2" id="KW-0812">Transmembrane</keyword>
<dbReference type="InterPro" id="IPR036719">
    <property type="entry name" value="Neuro-gated_channel_TM_sf"/>
</dbReference>
<dbReference type="GO" id="GO:0006811">
    <property type="term" value="P:monoatomic ion transport"/>
    <property type="evidence" value="ECO:0007669"/>
    <property type="project" value="InterPro"/>
</dbReference>
<feature type="transmembrane region" description="Helical" evidence="2">
    <location>
        <begin position="143"/>
        <end position="162"/>
    </location>
</feature>
<dbReference type="Proteomes" id="UP000835052">
    <property type="component" value="Unassembled WGS sequence"/>
</dbReference>
<reference evidence="3" key="1">
    <citation type="submission" date="2020-10" db="EMBL/GenBank/DDBJ databases">
        <authorList>
            <person name="Kikuchi T."/>
        </authorList>
    </citation>
    <scope>NUCLEOTIDE SEQUENCE</scope>
    <source>
        <strain evidence="3">NKZ352</strain>
    </source>
</reference>
<keyword evidence="2" id="KW-0472">Membrane</keyword>
<name>A0A8S1HP86_9PELO</name>
<feature type="compositionally biased region" description="Basic and acidic residues" evidence="1">
    <location>
        <begin position="1"/>
        <end position="12"/>
    </location>
</feature>
<keyword evidence="4" id="KW-1185">Reference proteome</keyword>
<keyword evidence="2" id="KW-1133">Transmembrane helix</keyword>
<dbReference type="InterPro" id="IPR038050">
    <property type="entry name" value="Neuro_actylchol_rec"/>
</dbReference>